<dbReference type="AlphaFoldDB" id="A0AAD6U915"/>
<organism evidence="2 3">
    <name type="scientific">Mycena belliarum</name>
    <dbReference type="NCBI Taxonomy" id="1033014"/>
    <lineage>
        <taxon>Eukaryota</taxon>
        <taxon>Fungi</taxon>
        <taxon>Dikarya</taxon>
        <taxon>Basidiomycota</taxon>
        <taxon>Agaricomycotina</taxon>
        <taxon>Agaricomycetes</taxon>
        <taxon>Agaricomycetidae</taxon>
        <taxon>Agaricales</taxon>
        <taxon>Marasmiineae</taxon>
        <taxon>Mycenaceae</taxon>
        <taxon>Mycena</taxon>
    </lineage>
</organism>
<dbReference type="Proteomes" id="UP001222325">
    <property type="component" value="Unassembled WGS sequence"/>
</dbReference>
<evidence type="ECO:0008006" key="4">
    <source>
        <dbReference type="Google" id="ProtNLM"/>
    </source>
</evidence>
<accession>A0AAD6U915</accession>
<sequence length="178" mass="20174">MLFHHSHILASLRALCSAWTRGSQSALTWPARTIFAEVPGLPLLCLAPFTDAVPPRRLFCSFNYVFLFCNGTCHTPRIQSRFCCGSTCKSQTQNRMDHSRASRILSDVLPGSRTCQWESDKSPQTTQLLTSKNFSSVLFKRSCACEEIAPCVLRAMFSSASRIRWHWRGHIERLAEFS</sequence>
<feature type="chain" id="PRO_5042293154" description="Secreted protein" evidence="1">
    <location>
        <begin position="19"/>
        <end position="178"/>
    </location>
</feature>
<evidence type="ECO:0000313" key="2">
    <source>
        <dbReference type="EMBL" id="KAJ7095706.1"/>
    </source>
</evidence>
<name>A0AAD6U915_9AGAR</name>
<feature type="signal peptide" evidence="1">
    <location>
        <begin position="1"/>
        <end position="18"/>
    </location>
</feature>
<dbReference type="EMBL" id="JARJCN010000012">
    <property type="protein sequence ID" value="KAJ7095706.1"/>
    <property type="molecule type" value="Genomic_DNA"/>
</dbReference>
<protein>
    <recommendedName>
        <fullName evidence="4">Secreted protein</fullName>
    </recommendedName>
</protein>
<evidence type="ECO:0000256" key="1">
    <source>
        <dbReference type="SAM" id="SignalP"/>
    </source>
</evidence>
<proteinExistence type="predicted"/>
<comment type="caution">
    <text evidence="2">The sequence shown here is derived from an EMBL/GenBank/DDBJ whole genome shotgun (WGS) entry which is preliminary data.</text>
</comment>
<keyword evidence="1" id="KW-0732">Signal</keyword>
<keyword evidence="3" id="KW-1185">Reference proteome</keyword>
<gene>
    <name evidence="2" type="ORF">B0H15DRAFT_67473</name>
</gene>
<evidence type="ECO:0000313" key="3">
    <source>
        <dbReference type="Proteomes" id="UP001222325"/>
    </source>
</evidence>
<reference evidence="2" key="1">
    <citation type="submission" date="2023-03" db="EMBL/GenBank/DDBJ databases">
        <title>Massive genome expansion in bonnet fungi (Mycena s.s.) driven by repeated elements and novel gene families across ecological guilds.</title>
        <authorList>
            <consortium name="Lawrence Berkeley National Laboratory"/>
            <person name="Harder C.B."/>
            <person name="Miyauchi S."/>
            <person name="Viragh M."/>
            <person name="Kuo A."/>
            <person name="Thoen E."/>
            <person name="Andreopoulos B."/>
            <person name="Lu D."/>
            <person name="Skrede I."/>
            <person name="Drula E."/>
            <person name="Henrissat B."/>
            <person name="Morin E."/>
            <person name="Kohler A."/>
            <person name="Barry K."/>
            <person name="LaButti K."/>
            <person name="Morin E."/>
            <person name="Salamov A."/>
            <person name="Lipzen A."/>
            <person name="Mereny Z."/>
            <person name="Hegedus B."/>
            <person name="Baldrian P."/>
            <person name="Stursova M."/>
            <person name="Weitz H."/>
            <person name="Taylor A."/>
            <person name="Grigoriev I.V."/>
            <person name="Nagy L.G."/>
            <person name="Martin F."/>
            <person name="Kauserud H."/>
        </authorList>
    </citation>
    <scope>NUCLEOTIDE SEQUENCE</scope>
    <source>
        <strain evidence="2">CBHHK173m</strain>
    </source>
</reference>